<evidence type="ECO:0000313" key="2">
    <source>
        <dbReference type="Proteomes" id="UP001060919"/>
    </source>
</evidence>
<evidence type="ECO:0000313" key="1">
    <source>
        <dbReference type="EMBL" id="BDS13240.1"/>
    </source>
</evidence>
<proteinExistence type="predicted"/>
<dbReference type="AlphaFoldDB" id="A0A916DV74"/>
<dbReference type="KEGG" id="aup:AsAng_0039700"/>
<sequence>MHQTNLYYNICTIYHNKILAINSIKLKTRITENSSNIKVNKFF</sequence>
<accession>A0A916DV74</accession>
<keyword evidence="2" id="KW-1185">Reference proteome</keyword>
<gene>
    <name evidence="1" type="ORF">AsAng_0039700</name>
</gene>
<reference evidence="1" key="1">
    <citation type="submission" date="2022-09" db="EMBL/GenBank/DDBJ databases">
        <title>Aureispira anguillicida sp. nov., isolated from Leptocephalus of Japanese eel Anguilla japonica.</title>
        <authorList>
            <person name="Yuasa K."/>
            <person name="Mekata T."/>
            <person name="Ikunari K."/>
        </authorList>
    </citation>
    <scope>NUCLEOTIDE SEQUENCE</scope>
    <source>
        <strain evidence="1">EL160426</strain>
    </source>
</reference>
<name>A0A916DV74_9BACT</name>
<organism evidence="1 2">
    <name type="scientific">Aureispira anguillae</name>
    <dbReference type="NCBI Taxonomy" id="2864201"/>
    <lineage>
        <taxon>Bacteria</taxon>
        <taxon>Pseudomonadati</taxon>
        <taxon>Bacteroidota</taxon>
        <taxon>Saprospiria</taxon>
        <taxon>Saprospirales</taxon>
        <taxon>Saprospiraceae</taxon>
        <taxon>Aureispira</taxon>
    </lineage>
</organism>
<dbReference type="Proteomes" id="UP001060919">
    <property type="component" value="Chromosome"/>
</dbReference>
<dbReference type="EMBL" id="AP026867">
    <property type="protein sequence ID" value="BDS13240.1"/>
    <property type="molecule type" value="Genomic_DNA"/>
</dbReference>
<protein>
    <submittedName>
        <fullName evidence="1">Uncharacterized protein</fullName>
    </submittedName>
</protein>